<dbReference type="InterPro" id="IPR051531">
    <property type="entry name" value="N-acetyltransferase"/>
</dbReference>
<dbReference type="InterPro" id="IPR016181">
    <property type="entry name" value="Acyl_CoA_acyltransferase"/>
</dbReference>
<dbReference type="PANTHER" id="PTHR43792:SF1">
    <property type="entry name" value="N-ACETYLTRANSFERASE DOMAIN-CONTAINING PROTEIN"/>
    <property type="match status" value="1"/>
</dbReference>
<dbReference type="Proteomes" id="UP000273500">
    <property type="component" value="Unassembled WGS sequence"/>
</dbReference>
<evidence type="ECO:0000313" key="3">
    <source>
        <dbReference type="Proteomes" id="UP000273500"/>
    </source>
</evidence>
<sequence length="87" mass="10069">MGRWAVLDRGTGDFVGWSGLKLIPNLFQPDTTVYELGYHFFQRHWGRGYATEAAHTVLRHGFKTLGYDLQHGRCAESWPLLKVWYKG</sequence>
<dbReference type="AlphaFoldDB" id="A0A428KAD0"/>
<keyword evidence="2" id="KW-0808">Transferase</keyword>
<dbReference type="Pfam" id="PF13302">
    <property type="entry name" value="Acetyltransf_3"/>
    <property type="match status" value="1"/>
</dbReference>
<evidence type="ECO:0000259" key="1">
    <source>
        <dbReference type="Pfam" id="PF13302"/>
    </source>
</evidence>
<dbReference type="InterPro" id="IPR000182">
    <property type="entry name" value="GNAT_dom"/>
</dbReference>
<protein>
    <submittedName>
        <fullName evidence="2">N-acetyltransferase</fullName>
    </submittedName>
</protein>
<organism evidence="2 3">
    <name type="scientific">Hymenobacter rigui</name>
    <dbReference type="NCBI Taxonomy" id="334424"/>
    <lineage>
        <taxon>Bacteria</taxon>
        <taxon>Pseudomonadati</taxon>
        <taxon>Bacteroidota</taxon>
        <taxon>Cytophagia</taxon>
        <taxon>Cytophagales</taxon>
        <taxon>Hymenobacteraceae</taxon>
        <taxon>Hymenobacter</taxon>
    </lineage>
</organism>
<dbReference type="OrthoDB" id="9788916at2"/>
<keyword evidence="3" id="KW-1185">Reference proteome</keyword>
<gene>
    <name evidence="2" type="ORF">EI291_22200</name>
</gene>
<dbReference type="EMBL" id="RWIT01000025">
    <property type="protein sequence ID" value="RSK43180.1"/>
    <property type="molecule type" value="Genomic_DNA"/>
</dbReference>
<comment type="caution">
    <text evidence="2">The sequence shown here is derived from an EMBL/GenBank/DDBJ whole genome shotgun (WGS) entry which is preliminary data.</text>
</comment>
<dbReference type="GO" id="GO:0016747">
    <property type="term" value="F:acyltransferase activity, transferring groups other than amino-acyl groups"/>
    <property type="evidence" value="ECO:0007669"/>
    <property type="project" value="InterPro"/>
</dbReference>
<feature type="domain" description="N-acetyltransferase" evidence="1">
    <location>
        <begin position="4"/>
        <end position="74"/>
    </location>
</feature>
<name>A0A428KAD0_9BACT</name>
<dbReference type="SUPFAM" id="SSF55729">
    <property type="entry name" value="Acyl-CoA N-acyltransferases (Nat)"/>
    <property type="match status" value="1"/>
</dbReference>
<reference evidence="2 3" key="1">
    <citation type="submission" date="2018-12" db="EMBL/GenBank/DDBJ databases">
        <authorList>
            <person name="Feng G."/>
            <person name="Zhu H."/>
        </authorList>
    </citation>
    <scope>NUCLEOTIDE SEQUENCE [LARGE SCALE GENOMIC DNA]</scope>
    <source>
        <strain evidence="2 3">KCTC 12533</strain>
    </source>
</reference>
<accession>A0A428KAD0</accession>
<dbReference type="Gene3D" id="3.40.630.30">
    <property type="match status" value="1"/>
</dbReference>
<dbReference type="RefSeq" id="WP_125424490.1">
    <property type="nucleotide sequence ID" value="NZ_RWIT01000025.1"/>
</dbReference>
<evidence type="ECO:0000313" key="2">
    <source>
        <dbReference type="EMBL" id="RSK43180.1"/>
    </source>
</evidence>
<proteinExistence type="predicted"/>
<dbReference type="PANTHER" id="PTHR43792">
    <property type="entry name" value="GNAT FAMILY, PUTATIVE (AFU_ORTHOLOGUE AFUA_3G00765)-RELATED-RELATED"/>
    <property type="match status" value="1"/>
</dbReference>